<dbReference type="Proteomes" id="UP001196413">
    <property type="component" value="Unassembled WGS sequence"/>
</dbReference>
<evidence type="ECO:0000313" key="1">
    <source>
        <dbReference type="EMBL" id="KAJ1374091.1"/>
    </source>
</evidence>
<dbReference type="AlphaFoldDB" id="A0AAD5WLE4"/>
<protein>
    <submittedName>
        <fullName evidence="1">Uncharacterized protein</fullName>
    </submittedName>
</protein>
<proteinExistence type="predicted"/>
<organism evidence="1 2">
    <name type="scientific">Parelaphostrongylus tenuis</name>
    <name type="common">Meningeal worm</name>
    <dbReference type="NCBI Taxonomy" id="148309"/>
    <lineage>
        <taxon>Eukaryota</taxon>
        <taxon>Metazoa</taxon>
        <taxon>Ecdysozoa</taxon>
        <taxon>Nematoda</taxon>
        <taxon>Chromadorea</taxon>
        <taxon>Rhabditida</taxon>
        <taxon>Rhabditina</taxon>
        <taxon>Rhabditomorpha</taxon>
        <taxon>Strongyloidea</taxon>
        <taxon>Metastrongylidae</taxon>
        <taxon>Parelaphostrongylus</taxon>
    </lineage>
</organism>
<comment type="caution">
    <text evidence="1">The sequence shown here is derived from an EMBL/GenBank/DDBJ whole genome shotgun (WGS) entry which is preliminary data.</text>
</comment>
<sequence>MRRTGDRCTRSNIEWIPRQCTRPRGRPPTRWAECSLKENPDEDFDFDPDCFAIYRRSVEFLLPVEEKMMSIIKKLQGTDGKLTRERMWYQTCSTSSLPGIRSEFVYAVGDLHSMLI</sequence>
<accession>A0AAD5WLE4</accession>
<gene>
    <name evidence="1" type="ORF">KIN20_036687</name>
</gene>
<evidence type="ECO:0000313" key="2">
    <source>
        <dbReference type="Proteomes" id="UP001196413"/>
    </source>
</evidence>
<name>A0AAD5WLE4_PARTN</name>
<reference evidence="1" key="1">
    <citation type="submission" date="2021-06" db="EMBL/GenBank/DDBJ databases">
        <title>Parelaphostrongylus tenuis whole genome reference sequence.</title>
        <authorList>
            <person name="Garwood T.J."/>
            <person name="Larsen P.A."/>
            <person name="Fountain-Jones N.M."/>
            <person name="Garbe J.R."/>
            <person name="Macchietto M.G."/>
            <person name="Kania S.A."/>
            <person name="Gerhold R.W."/>
            <person name="Richards J.E."/>
            <person name="Wolf T.M."/>
        </authorList>
    </citation>
    <scope>NUCLEOTIDE SEQUENCE</scope>
    <source>
        <strain evidence="1">MNPRO001-30</strain>
        <tissue evidence="1">Meninges</tissue>
    </source>
</reference>
<keyword evidence="2" id="KW-1185">Reference proteome</keyword>
<dbReference type="EMBL" id="JAHQIW010007393">
    <property type="protein sequence ID" value="KAJ1374091.1"/>
    <property type="molecule type" value="Genomic_DNA"/>
</dbReference>